<sequence length="281" mass="30784">MATQIPVNGRAKQLGSALTKWGVKCEDRVATLMWNTGCAFIGDGTDDEIWVGTSNATTPLLASVQFCTLWLNPSDLEYIISHAQDRVIIVDAVLCTVLKQVDTAALASVELFVFVGEDAKKAIDYDELLASGDQVTPRERLEDRKERFDGDLGFLGIRVGYSQRSTYLHTLMSNGVDQLGISGRSVVLPFVPMFHVLSWGVPFNILMMGCRAVFPSHFTDAGSLLQMFGDWKLGVETKATPRKVQLSCGVPTVWQGVRAQIQKEGVSIPQHVGFLSADCRA</sequence>
<comment type="caution">
    <text evidence="1">The sequence shown here is derived from an EMBL/GenBank/DDBJ whole genome shotgun (WGS) entry which is preliminary data.</text>
</comment>
<keyword evidence="2" id="KW-1185">Reference proteome</keyword>
<dbReference type="OrthoDB" id="10253869at2759"/>
<gene>
    <name evidence="1" type="primary">alkK</name>
    <name evidence="1" type="ORF">AK812_SmicGene43623</name>
</gene>
<dbReference type="AlphaFoldDB" id="A0A1Q9C0J6"/>
<dbReference type="InterPro" id="IPR042099">
    <property type="entry name" value="ANL_N_sf"/>
</dbReference>
<dbReference type="OMA" id="ICICIIK"/>
<accession>A0A1Q9C0J6</accession>
<dbReference type="GO" id="GO:0016874">
    <property type="term" value="F:ligase activity"/>
    <property type="evidence" value="ECO:0007669"/>
    <property type="project" value="UniProtKB-KW"/>
</dbReference>
<reference evidence="1 2" key="1">
    <citation type="submission" date="2016-02" db="EMBL/GenBank/DDBJ databases">
        <title>Genome analysis of coral dinoflagellate symbionts highlights evolutionary adaptations to a symbiotic lifestyle.</title>
        <authorList>
            <person name="Aranda M."/>
            <person name="Li Y."/>
            <person name="Liew Y.J."/>
            <person name="Baumgarten S."/>
            <person name="Simakov O."/>
            <person name="Wilson M."/>
            <person name="Piel J."/>
            <person name="Ashoor H."/>
            <person name="Bougouffa S."/>
            <person name="Bajic V.B."/>
            <person name="Ryu T."/>
            <person name="Ravasi T."/>
            <person name="Bayer T."/>
            <person name="Micklem G."/>
            <person name="Kim H."/>
            <person name="Bhak J."/>
            <person name="Lajeunesse T.C."/>
            <person name="Voolstra C.R."/>
        </authorList>
    </citation>
    <scope>NUCLEOTIDE SEQUENCE [LARGE SCALE GENOMIC DNA]</scope>
    <source>
        <strain evidence="1 2">CCMP2467</strain>
    </source>
</reference>
<dbReference type="EMBL" id="LSRX01002023">
    <property type="protein sequence ID" value="OLP76445.1"/>
    <property type="molecule type" value="Genomic_DNA"/>
</dbReference>
<evidence type="ECO:0000313" key="1">
    <source>
        <dbReference type="EMBL" id="OLP76445.1"/>
    </source>
</evidence>
<keyword evidence="1" id="KW-0436">Ligase</keyword>
<organism evidence="1 2">
    <name type="scientific">Symbiodinium microadriaticum</name>
    <name type="common">Dinoflagellate</name>
    <name type="synonym">Zooxanthella microadriatica</name>
    <dbReference type="NCBI Taxonomy" id="2951"/>
    <lineage>
        <taxon>Eukaryota</taxon>
        <taxon>Sar</taxon>
        <taxon>Alveolata</taxon>
        <taxon>Dinophyceae</taxon>
        <taxon>Suessiales</taxon>
        <taxon>Symbiodiniaceae</taxon>
        <taxon>Symbiodinium</taxon>
    </lineage>
</organism>
<dbReference type="Proteomes" id="UP000186817">
    <property type="component" value="Unassembled WGS sequence"/>
</dbReference>
<protein>
    <submittedName>
        <fullName evidence="1">Medium-chain-fatty-acid--CoA ligase</fullName>
    </submittedName>
</protein>
<name>A0A1Q9C0J6_SYMMI</name>
<dbReference type="SUPFAM" id="SSF56801">
    <property type="entry name" value="Acetyl-CoA synthetase-like"/>
    <property type="match status" value="1"/>
</dbReference>
<dbReference type="Gene3D" id="3.40.50.12780">
    <property type="entry name" value="N-terminal domain of ligase-like"/>
    <property type="match status" value="2"/>
</dbReference>
<evidence type="ECO:0000313" key="2">
    <source>
        <dbReference type="Proteomes" id="UP000186817"/>
    </source>
</evidence>
<proteinExistence type="predicted"/>